<dbReference type="Gene3D" id="3.10.450.50">
    <property type="match status" value="1"/>
</dbReference>
<organism evidence="2 3">
    <name type="scientific">Elsinoe ampelina</name>
    <dbReference type="NCBI Taxonomy" id="302913"/>
    <lineage>
        <taxon>Eukaryota</taxon>
        <taxon>Fungi</taxon>
        <taxon>Dikarya</taxon>
        <taxon>Ascomycota</taxon>
        <taxon>Pezizomycotina</taxon>
        <taxon>Dothideomycetes</taxon>
        <taxon>Dothideomycetidae</taxon>
        <taxon>Myriangiales</taxon>
        <taxon>Elsinoaceae</taxon>
        <taxon>Elsinoe</taxon>
    </lineage>
</organism>
<dbReference type="AlphaFoldDB" id="A0A6A6G0F1"/>
<dbReference type="InterPro" id="IPR037401">
    <property type="entry name" value="SnoaL-like"/>
</dbReference>
<dbReference type="EMBL" id="ML992519">
    <property type="protein sequence ID" value="KAF2219177.1"/>
    <property type="molecule type" value="Genomic_DNA"/>
</dbReference>
<reference evidence="3" key="1">
    <citation type="journal article" date="2020" name="Stud. Mycol.">
        <title>101 Dothideomycetes genomes: A test case for predicting lifestyles and emergence of pathogens.</title>
        <authorList>
            <person name="Haridas S."/>
            <person name="Albert R."/>
            <person name="Binder M."/>
            <person name="Bloem J."/>
            <person name="LaButti K."/>
            <person name="Salamov A."/>
            <person name="Andreopoulos B."/>
            <person name="Baker S."/>
            <person name="Barry K."/>
            <person name="Bills G."/>
            <person name="Bluhm B."/>
            <person name="Cannon C."/>
            <person name="Castanera R."/>
            <person name="Culley D."/>
            <person name="Daum C."/>
            <person name="Ezra D."/>
            <person name="Gonzalez J."/>
            <person name="Henrissat B."/>
            <person name="Kuo A."/>
            <person name="Liang C."/>
            <person name="Lipzen A."/>
            <person name="Lutzoni F."/>
            <person name="Magnuson J."/>
            <person name="Mondo S."/>
            <person name="Nolan M."/>
            <person name="Ohm R."/>
            <person name="Pangilinan J."/>
            <person name="Park H.-J."/>
            <person name="Ramirez L."/>
            <person name="Alfaro M."/>
            <person name="Sun H."/>
            <person name="Tritt A."/>
            <person name="Yoshinaga Y."/>
            <person name="Zwiers L.-H."/>
            <person name="Turgeon B."/>
            <person name="Goodwin S."/>
            <person name="Spatafora J."/>
            <person name="Crous P."/>
            <person name="Grigoriev I."/>
        </authorList>
    </citation>
    <scope>NUCLEOTIDE SEQUENCE [LARGE SCALE GENOMIC DNA]</scope>
    <source>
        <strain evidence="3">CECT 20119</strain>
    </source>
</reference>
<keyword evidence="3" id="KW-1185">Reference proteome</keyword>
<feature type="domain" description="SnoaL-like" evidence="1">
    <location>
        <begin position="14"/>
        <end position="111"/>
    </location>
</feature>
<evidence type="ECO:0000313" key="3">
    <source>
        <dbReference type="Proteomes" id="UP000799538"/>
    </source>
</evidence>
<evidence type="ECO:0000313" key="2">
    <source>
        <dbReference type="EMBL" id="KAF2219177.1"/>
    </source>
</evidence>
<evidence type="ECO:0000259" key="1">
    <source>
        <dbReference type="Pfam" id="PF12680"/>
    </source>
</evidence>
<accession>A0A6A6G0F1</accession>
<dbReference type="OrthoDB" id="9983368at2759"/>
<dbReference type="SUPFAM" id="SSF54427">
    <property type="entry name" value="NTF2-like"/>
    <property type="match status" value="1"/>
</dbReference>
<sequence>MSDVQDKVGAWLIKFFEADDSLDISKLEKYIDSDVIQTVGNGAVSKGKEQVIKGFQSSFATLDILKHDIEFWDVAGNRVWTRLNVTHVLKADPEKQRRVVRAHAVFTIEEDPTTEYRIREMYICVDLSPVTQRFAELGVDLEALGMMSKT</sequence>
<dbReference type="Proteomes" id="UP000799538">
    <property type="component" value="Unassembled WGS sequence"/>
</dbReference>
<gene>
    <name evidence="2" type="ORF">BDZ85DRAFT_322542</name>
</gene>
<proteinExistence type="predicted"/>
<name>A0A6A6G0F1_9PEZI</name>
<dbReference type="Pfam" id="PF12680">
    <property type="entry name" value="SnoaL_2"/>
    <property type="match status" value="1"/>
</dbReference>
<protein>
    <recommendedName>
        <fullName evidence="1">SnoaL-like domain-containing protein</fullName>
    </recommendedName>
</protein>
<dbReference type="InterPro" id="IPR032710">
    <property type="entry name" value="NTF2-like_dom_sf"/>
</dbReference>